<dbReference type="AlphaFoldDB" id="A0A0S3STR1"/>
<accession>A0A0S3STR1</accession>
<keyword evidence="4" id="KW-1185">Reference proteome</keyword>
<keyword evidence="2" id="KW-0732">Signal</keyword>
<sequence>KMAITLIRCFVLMVVSNIVIGNNVVIASAEKHVVSNVKSKWIHVLPRGPVPPTGPSHGCTPPCGHKNVVSNIQSKGFHVLPKGPVPPSGPSPPCSHPPCGGRGGQRCCIN</sequence>
<evidence type="ECO:0000313" key="3">
    <source>
        <dbReference type="EMBL" id="BAT96232.1"/>
    </source>
</evidence>
<gene>
    <name evidence="3" type="primary">Vigan.08G313700</name>
    <name evidence="3" type="ORF">VIGAN_08313700</name>
</gene>
<proteinExistence type="predicted"/>
<reference evidence="3 4" key="1">
    <citation type="journal article" date="2015" name="Sci. Rep.">
        <title>The power of single molecule real-time sequencing technology in the de novo assembly of a eukaryotic genome.</title>
        <authorList>
            <person name="Sakai H."/>
            <person name="Naito K."/>
            <person name="Ogiso-Tanaka E."/>
            <person name="Takahashi Y."/>
            <person name="Iseki K."/>
            <person name="Muto C."/>
            <person name="Satou K."/>
            <person name="Teruya K."/>
            <person name="Shiroma A."/>
            <person name="Shimoji M."/>
            <person name="Hirano T."/>
            <person name="Itoh T."/>
            <person name="Kaga A."/>
            <person name="Tomooka N."/>
        </authorList>
    </citation>
    <scope>NUCLEOTIDE SEQUENCE [LARGE SCALE GENOMIC DNA]</scope>
    <source>
        <strain evidence="4">cv. Shumari</strain>
    </source>
</reference>
<feature type="signal peptide" evidence="2">
    <location>
        <begin position="1"/>
        <end position="21"/>
    </location>
</feature>
<feature type="compositionally biased region" description="Pro residues" evidence="1">
    <location>
        <begin position="83"/>
        <end position="96"/>
    </location>
</feature>
<protein>
    <submittedName>
        <fullName evidence="3">Uncharacterized protein</fullName>
    </submittedName>
</protein>
<evidence type="ECO:0000256" key="2">
    <source>
        <dbReference type="SAM" id="SignalP"/>
    </source>
</evidence>
<evidence type="ECO:0000313" key="4">
    <source>
        <dbReference type="Proteomes" id="UP000291084"/>
    </source>
</evidence>
<feature type="chain" id="PRO_5006618524" evidence="2">
    <location>
        <begin position="22"/>
        <end position="110"/>
    </location>
</feature>
<name>A0A0S3STR1_PHAAN</name>
<feature type="non-terminal residue" evidence="3">
    <location>
        <position position="1"/>
    </location>
</feature>
<organism evidence="3 4">
    <name type="scientific">Vigna angularis var. angularis</name>
    <dbReference type="NCBI Taxonomy" id="157739"/>
    <lineage>
        <taxon>Eukaryota</taxon>
        <taxon>Viridiplantae</taxon>
        <taxon>Streptophyta</taxon>
        <taxon>Embryophyta</taxon>
        <taxon>Tracheophyta</taxon>
        <taxon>Spermatophyta</taxon>
        <taxon>Magnoliopsida</taxon>
        <taxon>eudicotyledons</taxon>
        <taxon>Gunneridae</taxon>
        <taxon>Pentapetalae</taxon>
        <taxon>rosids</taxon>
        <taxon>fabids</taxon>
        <taxon>Fabales</taxon>
        <taxon>Fabaceae</taxon>
        <taxon>Papilionoideae</taxon>
        <taxon>50 kb inversion clade</taxon>
        <taxon>NPAAA clade</taxon>
        <taxon>indigoferoid/millettioid clade</taxon>
        <taxon>Phaseoleae</taxon>
        <taxon>Vigna</taxon>
    </lineage>
</organism>
<dbReference type="Proteomes" id="UP000291084">
    <property type="component" value="Chromosome 8"/>
</dbReference>
<feature type="region of interest" description="Disordered" evidence="1">
    <location>
        <begin position="80"/>
        <end position="110"/>
    </location>
</feature>
<evidence type="ECO:0000256" key="1">
    <source>
        <dbReference type="SAM" id="MobiDB-lite"/>
    </source>
</evidence>
<dbReference type="EMBL" id="AP015041">
    <property type="protein sequence ID" value="BAT96232.1"/>
    <property type="molecule type" value="Genomic_DNA"/>
</dbReference>